<reference evidence="2 3" key="1">
    <citation type="journal article" date="2011" name="J. Bacteriol.">
        <title>Complete genome sequence of the type strain Cupriavidus necator N-1.</title>
        <authorList>
            <person name="Poehlein A."/>
            <person name="Kusian B."/>
            <person name="Friedrich B."/>
            <person name="Daniel R."/>
            <person name="Bowien B."/>
        </authorList>
    </citation>
    <scope>NUCLEOTIDE SEQUENCE [LARGE SCALE GENOMIC DNA]</scope>
    <source>
        <strain evidence="3">ATCC 43291 / DSM 13513 / CCUG 52238 / LMG 8453 / N-1</strain>
    </source>
</reference>
<organism evidence="2 3">
    <name type="scientific">Cupriavidus necator (strain ATCC 43291 / DSM 13513 / CCUG 52238 / LMG 8453 / N-1)</name>
    <name type="common">Ralstonia eutropha</name>
    <dbReference type="NCBI Taxonomy" id="1042878"/>
    <lineage>
        <taxon>Bacteria</taxon>
        <taxon>Pseudomonadati</taxon>
        <taxon>Pseudomonadota</taxon>
        <taxon>Betaproteobacteria</taxon>
        <taxon>Burkholderiales</taxon>
        <taxon>Burkholderiaceae</taxon>
        <taxon>Cupriavidus</taxon>
    </lineage>
</organism>
<accession>F8GPK2</accession>
<gene>
    <name evidence="2" type="ordered locus">CNE_2c02980</name>
</gene>
<dbReference type="HOGENOM" id="CLU_2156270_0_0_4"/>
<evidence type="ECO:0000256" key="1">
    <source>
        <dbReference type="SAM" id="MobiDB-lite"/>
    </source>
</evidence>
<evidence type="ECO:0000313" key="2">
    <source>
        <dbReference type="EMBL" id="AEI79284.1"/>
    </source>
</evidence>
<feature type="region of interest" description="Disordered" evidence="1">
    <location>
        <begin position="91"/>
        <end position="124"/>
    </location>
</feature>
<sequence>MHVVGIRIQSKEPADMINNCRPAVRAFGIALLIAGAGQAYAQLPRGLESKGLRDQPDACAQAGLASKPAVCRAAGEPASSKYNLLYADAASADEGEDESPSHRHAGHARDDAYRGGPRNEATGS</sequence>
<name>F8GPK2_CUPNN</name>
<proteinExistence type="predicted"/>
<dbReference type="AlphaFoldDB" id="F8GPK2"/>
<dbReference type="KEGG" id="cnc:CNE_2c02980"/>
<evidence type="ECO:0000313" key="3">
    <source>
        <dbReference type="Proteomes" id="UP000006798"/>
    </source>
</evidence>
<dbReference type="EMBL" id="CP002878">
    <property type="protein sequence ID" value="AEI79284.1"/>
    <property type="molecule type" value="Genomic_DNA"/>
</dbReference>
<dbReference type="Proteomes" id="UP000006798">
    <property type="component" value="Chromosome 2"/>
</dbReference>
<protein>
    <submittedName>
        <fullName evidence="2">Uncharacterized protein</fullName>
    </submittedName>
</protein>